<dbReference type="InterPro" id="IPR052059">
    <property type="entry name" value="CR_Ser/Thr_kinase"/>
</dbReference>
<keyword evidence="13" id="KW-0675">Receptor</keyword>
<keyword evidence="4" id="KW-0808">Transferase</keyword>
<evidence type="ECO:0000256" key="6">
    <source>
        <dbReference type="ARBA" id="ARBA00022729"/>
    </source>
</evidence>
<dbReference type="FunFam" id="3.30.200.20:FF:000162">
    <property type="entry name" value="Adenine nucleotide alpha hydrolase-like domain kinase"/>
    <property type="match status" value="1"/>
</dbReference>
<dbReference type="GO" id="GO:0005524">
    <property type="term" value="F:ATP binding"/>
    <property type="evidence" value="ECO:0007669"/>
    <property type="project" value="UniProtKB-UniRule"/>
</dbReference>
<evidence type="ECO:0000256" key="8">
    <source>
        <dbReference type="ARBA" id="ARBA00022741"/>
    </source>
</evidence>
<dbReference type="PANTHER" id="PTHR47973">
    <property type="entry name" value="CYSTEINE-RICH RECEPTOR-LIKE PROTEIN KINASE 3"/>
    <property type="match status" value="1"/>
</dbReference>
<evidence type="ECO:0000256" key="2">
    <source>
        <dbReference type="ARBA" id="ARBA00022527"/>
    </source>
</evidence>
<dbReference type="CDD" id="cd14066">
    <property type="entry name" value="STKc_IRAK"/>
    <property type="match status" value="1"/>
</dbReference>
<dbReference type="PROSITE" id="PS00108">
    <property type="entry name" value="PROTEIN_KINASE_ST"/>
    <property type="match status" value="1"/>
</dbReference>
<dbReference type="InterPro" id="IPR017441">
    <property type="entry name" value="Protein_kinase_ATP_BS"/>
</dbReference>
<keyword evidence="6" id="KW-0732">Signal</keyword>
<keyword evidence="7" id="KW-0677">Repeat</keyword>
<proteinExistence type="inferred from homology"/>
<dbReference type="InterPro" id="IPR000719">
    <property type="entry name" value="Prot_kinase_dom"/>
</dbReference>
<feature type="domain" description="Protein kinase" evidence="17">
    <location>
        <begin position="51"/>
        <end position="331"/>
    </location>
</feature>
<accession>A0AAP0PZK4</accession>
<evidence type="ECO:0000259" key="17">
    <source>
        <dbReference type="PROSITE" id="PS50011"/>
    </source>
</evidence>
<evidence type="ECO:0000256" key="16">
    <source>
        <dbReference type="RuleBase" id="RU000304"/>
    </source>
</evidence>
<comment type="similarity">
    <text evidence="16">Belongs to the protein kinase superfamily.</text>
</comment>
<comment type="caution">
    <text evidence="18">The sequence shown here is derived from an EMBL/GenBank/DDBJ whole genome shotgun (WGS) entry which is preliminary data.</text>
</comment>
<evidence type="ECO:0000256" key="7">
    <source>
        <dbReference type="ARBA" id="ARBA00022737"/>
    </source>
</evidence>
<dbReference type="Gene3D" id="3.30.200.20">
    <property type="entry name" value="Phosphorylase Kinase, domain 1"/>
    <property type="match status" value="1"/>
</dbReference>
<organism evidence="18 19">
    <name type="scientific">Stephania cephalantha</name>
    <dbReference type="NCBI Taxonomy" id="152367"/>
    <lineage>
        <taxon>Eukaryota</taxon>
        <taxon>Viridiplantae</taxon>
        <taxon>Streptophyta</taxon>
        <taxon>Embryophyta</taxon>
        <taxon>Tracheophyta</taxon>
        <taxon>Spermatophyta</taxon>
        <taxon>Magnoliopsida</taxon>
        <taxon>Ranunculales</taxon>
        <taxon>Menispermaceae</taxon>
        <taxon>Menispermoideae</taxon>
        <taxon>Cissampelideae</taxon>
        <taxon>Stephania</taxon>
    </lineage>
</organism>
<evidence type="ECO:0000256" key="10">
    <source>
        <dbReference type="ARBA" id="ARBA00022840"/>
    </source>
</evidence>
<feature type="binding site" evidence="15">
    <location>
        <position position="79"/>
    </location>
    <ligand>
        <name>ATP</name>
        <dbReference type="ChEBI" id="CHEBI:30616"/>
    </ligand>
</feature>
<evidence type="ECO:0000256" key="12">
    <source>
        <dbReference type="ARBA" id="ARBA00023136"/>
    </source>
</evidence>
<comment type="subcellular location">
    <subcellularLocation>
        <location evidence="1">Membrane</location>
        <topology evidence="1">Single-pass membrane protein</topology>
    </subcellularLocation>
</comment>
<gene>
    <name evidence="18" type="ORF">Scep_004910</name>
</gene>
<keyword evidence="2 16" id="KW-0723">Serine/threonine-protein kinase</keyword>
<evidence type="ECO:0000313" key="19">
    <source>
        <dbReference type="Proteomes" id="UP001419268"/>
    </source>
</evidence>
<evidence type="ECO:0000256" key="11">
    <source>
        <dbReference type="ARBA" id="ARBA00022989"/>
    </source>
</evidence>
<dbReference type="FunFam" id="1.10.510.10:FF:000044">
    <property type="entry name" value="Putative LRR receptor-like serine/threonine-protein kinase"/>
    <property type="match status" value="1"/>
</dbReference>
<sequence>MACFPIWRKKSYSAPALAITSAKEEGLEGFPTYPCFDVYSYEELKSATQGFRASNKIGEGGFGSVYKGQLQDGTDVAVKVLSLESRQGSGEFMAEIAALLNVQHQNLVKLHGGCIEGAKRILVYELMQNNSLTQILSGGEQSRTKLTWKARREICLGIARCLAYLHEEVKPYIVHRDIKPSNILIDSNFSPKVSDFGLAKLIPDSATHLSTRVAGTLGYLAPEYAISGHLTRKSDVYSFGVLLLEILSGRCVVDFQLDIGEHYLVEKAWEMYKDGKLLNLIDPAMKRCYPEKEAMQFLLLGLLCVQETPSLRPKMSKAVKMMLNIDEHNLEEIEITRPGIIVDFMNVKIACKQTTFKSSPFSKFSSN</sequence>
<keyword evidence="14" id="KW-0325">Glycoprotein</keyword>
<evidence type="ECO:0000256" key="3">
    <source>
        <dbReference type="ARBA" id="ARBA00022553"/>
    </source>
</evidence>
<evidence type="ECO:0000313" key="18">
    <source>
        <dbReference type="EMBL" id="KAK9158336.1"/>
    </source>
</evidence>
<dbReference type="InterPro" id="IPR008271">
    <property type="entry name" value="Ser/Thr_kinase_AS"/>
</dbReference>
<evidence type="ECO:0000256" key="9">
    <source>
        <dbReference type="ARBA" id="ARBA00022777"/>
    </source>
</evidence>
<keyword evidence="19" id="KW-1185">Reference proteome</keyword>
<dbReference type="GO" id="GO:0016020">
    <property type="term" value="C:membrane"/>
    <property type="evidence" value="ECO:0007669"/>
    <property type="project" value="UniProtKB-SubCell"/>
</dbReference>
<evidence type="ECO:0000256" key="5">
    <source>
        <dbReference type="ARBA" id="ARBA00022692"/>
    </source>
</evidence>
<dbReference type="GO" id="GO:0004674">
    <property type="term" value="F:protein serine/threonine kinase activity"/>
    <property type="evidence" value="ECO:0007669"/>
    <property type="project" value="UniProtKB-KW"/>
</dbReference>
<dbReference type="PROSITE" id="PS00107">
    <property type="entry name" value="PROTEIN_KINASE_ATP"/>
    <property type="match status" value="1"/>
</dbReference>
<dbReference type="Gene3D" id="1.10.510.10">
    <property type="entry name" value="Transferase(Phosphotransferase) domain 1"/>
    <property type="match status" value="1"/>
</dbReference>
<dbReference type="Pfam" id="PF00069">
    <property type="entry name" value="Pkinase"/>
    <property type="match status" value="1"/>
</dbReference>
<evidence type="ECO:0000256" key="1">
    <source>
        <dbReference type="ARBA" id="ARBA00004167"/>
    </source>
</evidence>
<dbReference type="SMART" id="SM00220">
    <property type="entry name" value="S_TKc"/>
    <property type="match status" value="1"/>
</dbReference>
<evidence type="ECO:0000256" key="4">
    <source>
        <dbReference type="ARBA" id="ARBA00022679"/>
    </source>
</evidence>
<keyword evidence="9" id="KW-0418">Kinase</keyword>
<keyword evidence="5" id="KW-0812">Transmembrane</keyword>
<dbReference type="SUPFAM" id="SSF56112">
    <property type="entry name" value="Protein kinase-like (PK-like)"/>
    <property type="match status" value="1"/>
</dbReference>
<evidence type="ECO:0000256" key="13">
    <source>
        <dbReference type="ARBA" id="ARBA00023170"/>
    </source>
</evidence>
<dbReference type="EMBL" id="JBBNAG010000002">
    <property type="protein sequence ID" value="KAK9158336.1"/>
    <property type="molecule type" value="Genomic_DNA"/>
</dbReference>
<name>A0AAP0PZK4_9MAGN</name>
<evidence type="ECO:0000256" key="14">
    <source>
        <dbReference type="ARBA" id="ARBA00023180"/>
    </source>
</evidence>
<dbReference type="AlphaFoldDB" id="A0AAP0PZK4"/>
<evidence type="ECO:0000256" key="15">
    <source>
        <dbReference type="PROSITE-ProRule" id="PRU10141"/>
    </source>
</evidence>
<dbReference type="Proteomes" id="UP001419268">
    <property type="component" value="Unassembled WGS sequence"/>
</dbReference>
<protein>
    <recommendedName>
        <fullName evidence="17">Protein kinase domain-containing protein</fullName>
    </recommendedName>
</protein>
<keyword evidence="11" id="KW-1133">Transmembrane helix</keyword>
<keyword evidence="8 15" id="KW-0547">Nucleotide-binding</keyword>
<keyword evidence="10 15" id="KW-0067">ATP-binding</keyword>
<keyword evidence="12" id="KW-0472">Membrane</keyword>
<keyword evidence="3" id="KW-0597">Phosphoprotein</keyword>
<dbReference type="InterPro" id="IPR011009">
    <property type="entry name" value="Kinase-like_dom_sf"/>
</dbReference>
<reference evidence="18 19" key="1">
    <citation type="submission" date="2024-01" db="EMBL/GenBank/DDBJ databases">
        <title>Genome assemblies of Stephania.</title>
        <authorList>
            <person name="Yang L."/>
        </authorList>
    </citation>
    <scope>NUCLEOTIDE SEQUENCE [LARGE SCALE GENOMIC DNA]</scope>
    <source>
        <strain evidence="18">JXDWG</strain>
        <tissue evidence="18">Leaf</tissue>
    </source>
</reference>
<dbReference type="PROSITE" id="PS50011">
    <property type="entry name" value="PROTEIN_KINASE_DOM"/>
    <property type="match status" value="1"/>
</dbReference>